<dbReference type="Gene3D" id="3.40.50.300">
    <property type="entry name" value="P-loop containing nucleotide triphosphate hydrolases"/>
    <property type="match status" value="1"/>
</dbReference>
<accession>A0A450U611</accession>
<dbReference type="InterPro" id="IPR041685">
    <property type="entry name" value="AAA_GajA/Old/RecF-like"/>
</dbReference>
<evidence type="ECO:0000313" key="2">
    <source>
        <dbReference type="EMBL" id="VFJ86921.1"/>
    </source>
</evidence>
<evidence type="ECO:0000259" key="1">
    <source>
        <dbReference type="Pfam" id="PF13175"/>
    </source>
</evidence>
<gene>
    <name evidence="2" type="ORF">BECKLFY1418B_GA0070995_10059</name>
</gene>
<feature type="domain" description="Endonuclease GajA/Old nuclease/RecF-like AAA" evidence="1">
    <location>
        <begin position="1"/>
        <end position="86"/>
    </location>
</feature>
<proteinExistence type="predicted"/>
<dbReference type="Pfam" id="PF13175">
    <property type="entry name" value="AAA_15"/>
    <property type="match status" value="1"/>
</dbReference>
<protein>
    <submittedName>
        <fullName evidence="2">AAA ATPase domain-containing protein</fullName>
    </submittedName>
</protein>
<dbReference type="EMBL" id="CAADFF010000005">
    <property type="protein sequence ID" value="VFJ86921.1"/>
    <property type="molecule type" value="Genomic_DNA"/>
</dbReference>
<dbReference type="SUPFAM" id="SSF52540">
    <property type="entry name" value="P-loop containing nucleoside triphosphate hydrolases"/>
    <property type="match status" value="1"/>
</dbReference>
<organism evidence="2">
    <name type="scientific">Candidatus Kentrum sp. LFY</name>
    <dbReference type="NCBI Taxonomy" id="2126342"/>
    <lineage>
        <taxon>Bacteria</taxon>
        <taxon>Pseudomonadati</taxon>
        <taxon>Pseudomonadota</taxon>
        <taxon>Gammaproteobacteria</taxon>
        <taxon>Candidatus Kentrum</taxon>
    </lineage>
</organism>
<reference evidence="2" key="1">
    <citation type="submission" date="2019-02" db="EMBL/GenBank/DDBJ databases">
        <authorList>
            <person name="Gruber-Vodicka R. H."/>
            <person name="Seah K. B. B."/>
        </authorList>
    </citation>
    <scope>NUCLEOTIDE SEQUENCE</scope>
    <source>
        <strain evidence="2">BECK_M7</strain>
    </source>
</reference>
<dbReference type="InterPro" id="IPR027417">
    <property type="entry name" value="P-loop_NTPase"/>
</dbReference>
<dbReference type="AlphaFoldDB" id="A0A450U611"/>
<sequence length="128" mass="15053">MKLKKFRVYNFRNIVDSGWVEMDDIITLVGKNESGKTSLLQALWKFNPRKDHPYNLDREWPRGRRKERSPEQVVIETEFDFDKEERAELAGIHESVASITGVRIRKNYKGTFTYTFLPTQPIDSDDAE</sequence>
<name>A0A450U611_9GAMM</name>